<feature type="domain" description="4Fe-4S ferredoxin-type" evidence="19">
    <location>
        <begin position="73"/>
        <end position="103"/>
    </location>
</feature>
<dbReference type="Proteomes" id="UP000599523">
    <property type="component" value="Unassembled WGS sequence"/>
</dbReference>
<comment type="pathway">
    <text evidence="3">Carbohydrate metabolism; tricarboxylic acid cycle; fumarate from succinate (bacterial route): step 1/1.</text>
</comment>
<dbReference type="GO" id="GO:0046872">
    <property type="term" value="F:metal ion binding"/>
    <property type="evidence" value="ECO:0007669"/>
    <property type="project" value="UniProtKB-KW"/>
</dbReference>
<dbReference type="GO" id="GO:0051539">
    <property type="term" value="F:4 iron, 4 sulfur cluster binding"/>
    <property type="evidence" value="ECO:0007669"/>
    <property type="project" value="UniProtKB-KW"/>
</dbReference>
<evidence type="ECO:0000256" key="12">
    <source>
        <dbReference type="ARBA" id="ARBA00022982"/>
    </source>
</evidence>
<evidence type="ECO:0000256" key="6">
    <source>
        <dbReference type="ARBA" id="ARBA00022131"/>
    </source>
</evidence>
<comment type="cofactor">
    <cofactor evidence="1">
        <name>[3Fe-4S] cluster</name>
        <dbReference type="ChEBI" id="CHEBI:21137"/>
    </cofactor>
</comment>
<dbReference type="InterPro" id="IPR017896">
    <property type="entry name" value="4Fe4S_Fe-S-bd"/>
</dbReference>
<keyword evidence="16" id="KW-0003">3Fe-4S</keyword>
<evidence type="ECO:0000259" key="19">
    <source>
        <dbReference type="PROSITE" id="PS51379"/>
    </source>
</evidence>
<keyword evidence="15" id="KW-0411">Iron-sulfur</keyword>
<accession>A0A972F7H0</accession>
<evidence type="ECO:0000256" key="5">
    <source>
        <dbReference type="ARBA" id="ARBA00012792"/>
    </source>
</evidence>
<comment type="cofactor">
    <cofactor evidence="2">
        <name>[4Fe-4S] cluster</name>
        <dbReference type="ChEBI" id="CHEBI:49883"/>
    </cofactor>
</comment>
<keyword evidence="13" id="KW-0560">Oxidoreductase</keyword>
<dbReference type="PROSITE" id="PS51379">
    <property type="entry name" value="4FE4S_FER_2"/>
    <property type="match status" value="1"/>
</dbReference>
<evidence type="ECO:0000256" key="16">
    <source>
        <dbReference type="ARBA" id="ARBA00023291"/>
    </source>
</evidence>
<dbReference type="PANTHER" id="PTHR11921">
    <property type="entry name" value="SUCCINATE DEHYDROGENASE IRON-SULFUR PROTEIN"/>
    <property type="match status" value="1"/>
</dbReference>
<evidence type="ECO:0000256" key="9">
    <source>
        <dbReference type="ARBA" id="ARBA00022532"/>
    </source>
</evidence>
<dbReference type="FunFam" id="1.10.1060.10:FF:000001">
    <property type="entry name" value="Succinate dehydrogenase iron-sulfur subunit SdhB"/>
    <property type="match status" value="1"/>
</dbReference>
<comment type="similarity">
    <text evidence="4">Belongs to the succinate dehydrogenase/fumarate reductase iron-sulfur protein family.</text>
</comment>
<protein>
    <recommendedName>
        <fullName evidence="6">Succinate dehydrogenase iron-sulfur subunit</fullName>
        <ecNumber evidence="5">1.3.5.1</ecNumber>
    </recommendedName>
</protein>
<evidence type="ECO:0000256" key="7">
    <source>
        <dbReference type="ARBA" id="ARBA00022448"/>
    </source>
</evidence>
<evidence type="ECO:0000256" key="13">
    <source>
        <dbReference type="ARBA" id="ARBA00023002"/>
    </source>
</evidence>
<organism evidence="20 21">
    <name type="scientific">Azoarcus taiwanensis</name>
    <dbReference type="NCBI Taxonomy" id="666964"/>
    <lineage>
        <taxon>Bacteria</taxon>
        <taxon>Pseudomonadati</taxon>
        <taxon>Pseudomonadota</taxon>
        <taxon>Betaproteobacteria</taxon>
        <taxon>Rhodocyclales</taxon>
        <taxon>Zoogloeaceae</taxon>
        <taxon>Azoarcus</taxon>
    </lineage>
</organism>
<evidence type="ECO:0000256" key="17">
    <source>
        <dbReference type="ARBA" id="ARBA00034078"/>
    </source>
</evidence>
<dbReference type="EMBL" id="WTVM01000047">
    <property type="protein sequence ID" value="NMG03221.1"/>
    <property type="molecule type" value="Genomic_DNA"/>
</dbReference>
<dbReference type="GO" id="GO:0051538">
    <property type="term" value="F:3 iron, 4 sulfur cluster binding"/>
    <property type="evidence" value="ECO:0007669"/>
    <property type="project" value="UniProtKB-KW"/>
</dbReference>
<dbReference type="PROSITE" id="PS00198">
    <property type="entry name" value="4FE4S_FER_1"/>
    <property type="match status" value="1"/>
</dbReference>
<evidence type="ECO:0000256" key="10">
    <source>
        <dbReference type="ARBA" id="ARBA00022714"/>
    </source>
</evidence>
<evidence type="ECO:0000256" key="18">
    <source>
        <dbReference type="ARBA" id="ARBA00049220"/>
    </source>
</evidence>
<keyword evidence="11" id="KW-0479">Metal-binding</keyword>
<comment type="caution">
    <text evidence="20">The sequence shown here is derived from an EMBL/GenBank/DDBJ whole genome shotgun (WGS) entry which is preliminary data.</text>
</comment>
<dbReference type="InterPro" id="IPR017900">
    <property type="entry name" value="4Fe4S_Fe_S_CS"/>
</dbReference>
<dbReference type="InterPro" id="IPR004489">
    <property type="entry name" value="Succ_DH/fum_Rdtase_Fe-S"/>
</dbReference>
<evidence type="ECO:0000313" key="20">
    <source>
        <dbReference type="EMBL" id="NMG03221.1"/>
    </source>
</evidence>
<dbReference type="GO" id="GO:0006099">
    <property type="term" value="P:tricarboxylic acid cycle"/>
    <property type="evidence" value="ECO:0007669"/>
    <property type="project" value="UniProtKB-KW"/>
</dbReference>
<keyword evidence="8" id="KW-0004">4Fe-4S</keyword>
<comment type="catalytic activity">
    <reaction evidence="18">
        <text>a quinone + succinate = fumarate + a quinol</text>
        <dbReference type="Rhea" id="RHEA:40523"/>
        <dbReference type="ChEBI" id="CHEBI:24646"/>
        <dbReference type="ChEBI" id="CHEBI:29806"/>
        <dbReference type="ChEBI" id="CHEBI:30031"/>
        <dbReference type="ChEBI" id="CHEBI:132124"/>
        <dbReference type="EC" id="1.3.5.1"/>
    </reaction>
</comment>
<feature type="non-terminal residue" evidence="20">
    <location>
        <position position="1"/>
    </location>
</feature>
<evidence type="ECO:0000256" key="14">
    <source>
        <dbReference type="ARBA" id="ARBA00023004"/>
    </source>
</evidence>
<dbReference type="GO" id="GO:0008177">
    <property type="term" value="F:succinate dehydrogenase (quinone) activity"/>
    <property type="evidence" value="ECO:0007669"/>
    <property type="project" value="UniProtKB-EC"/>
</dbReference>
<dbReference type="GO" id="GO:0022904">
    <property type="term" value="P:respiratory electron transport chain"/>
    <property type="evidence" value="ECO:0007669"/>
    <property type="project" value="TreeGrafter"/>
</dbReference>
<evidence type="ECO:0000256" key="4">
    <source>
        <dbReference type="ARBA" id="ARBA00009433"/>
    </source>
</evidence>
<dbReference type="EC" id="1.3.5.1" evidence="5"/>
<evidence type="ECO:0000256" key="2">
    <source>
        <dbReference type="ARBA" id="ARBA00001966"/>
    </source>
</evidence>
<evidence type="ECO:0000256" key="3">
    <source>
        <dbReference type="ARBA" id="ARBA00004894"/>
    </source>
</evidence>
<dbReference type="InterPro" id="IPR009051">
    <property type="entry name" value="Helical_ferredxn"/>
</dbReference>
<evidence type="ECO:0000256" key="11">
    <source>
        <dbReference type="ARBA" id="ARBA00022723"/>
    </source>
</evidence>
<dbReference type="SUPFAM" id="SSF46548">
    <property type="entry name" value="alpha-helical ferredoxin"/>
    <property type="match status" value="1"/>
</dbReference>
<dbReference type="NCBIfam" id="TIGR00384">
    <property type="entry name" value="dhsB"/>
    <property type="match status" value="1"/>
</dbReference>
<dbReference type="GO" id="GO:0051537">
    <property type="term" value="F:2 iron, 2 sulfur cluster binding"/>
    <property type="evidence" value="ECO:0007669"/>
    <property type="project" value="UniProtKB-KW"/>
</dbReference>
<gene>
    <name evidence="20" type="ORF">GPA21_09570</name>
</gene>
<dbReference type="Gene3D" id="1.10.1060.10">
    <property type="entry name" value="Alpha-helical ferredoxin"/>
    <property type="match status" value="1"/>
</dbReference>
<reference evidence="20" key="1">
    <citation type="submission" date="2019-12" db="EMBL/GenBank/DDBJ databases">
        <title>Comparative genomics gives insights into the taxonomy of the Azoarcus-Aromatoleum group and reveals separate origins of nif in the plant-associated Azoarcus and non-plant-associated Aromatoleum sub-groups.</title>
        <authorList>
            <person name="Lafos M."/>
            <person name="Maluk M."/>
            <person name="Batista M."/>
            <person name="Junghare M."/>
            <person name="Carmona M."/>
            <person name="Faoro H."/>
            <person name="Cruz L.M."/>
            <person name="Battistoni F."/>
            <person name="De Souza E."/>
            <person name="Pedrosa F."/>
            <person name="Chen W.-M."/>
            <person name="Poole P.S."/>
            <person name="Dixon R.A."/>
            <person name="James E.K."/>
        </authorList>
    </citation>
    <scope>NUCLEOTIDE SEQUENCE</scope>
    <source>
        <strain evidence="20">NSC3</strain>
    </source>
</reference>
<keyword evidence="9" id="KW-0816">Tricarboxylic acid cycle</keyword>
<keyword evidence="7" id="KW-0813">Transport</keyword>
<comment type="cofactor">
    <cofactor evidence="17">
        <name>[2Fe-2S] cluster</name>
        <dbReference type="ChEBI" id="CHEBI:190135"/>
    </cofactor>
</comment>
<evidence type="ECO:0000313" key="21">
    <source>
        <dbReference type="Proteomes" id="UP000599523"/>
    </source>
</evidence>
<dbReference type="AlphaFoldDB" id="A0A972F7H0"/>
<keyword evidence="21" id="KW-1185">Reference proteome</keyword>
<keyword evidence="14" id="KW-0408">Iron</keyword>
<keyword evidence="12" id="KW-0249">Electron transport</keyword>
<dbReference type="Pfam" id="PF13534">
    <property type="entry name" value="Fer4_17"/>
    <property type="match status" value="1"/>
</dbReference>
<dbReference type="PANTHER" id="PTHR11921:SF29">
    <property type="entry name" value="SUCCINATE DEHYDROGENASE [UBIQUINONE] IRON-SULFUR SUBUNIT, MITOCHONDRIAL"/>
    <property type="match status" value="1"/>
</dbReference>
<dbReference type="InterPro" id="IPR050573">
    <property type="entry name" value="SDH/FRD_Iron-Sulfur"/>
</dbReference>
<name>A0A972F7H0_9RHOO</name>
<proteinExistence type="inferred from homology"/>
<evidence type="ECO:0000256" key="15">
    <source>
        <dbReference type="ARBA" id="ARBA00023014"/>
    </source>
</evidence>
<evidence type="ECO:0000256" key="1">
    <source>
        <dbReference type="ARBA" id="ARBA00001927"/>
    </source>
</evidence>
<dbReference type="RefSeq" id="WP_168987975.1">
    <property type="nucleotide sequence ID" value="NZ_CAWPHM010000272.1"/>
</dbReference>
<keyword evidence="10" id="KW-0001">2Fe-2S</keyword>
<sequence>PSGPGQLPHRTPLIPFPSLTPSSRWVGKIRLPQVGIIGLPLTTQFFAHYHAVKPYLINDEPPPTRERLQSPEQRDELDGLWECILCGCCSGFCPSYWWNPDKFLGPAALLQGYRFIADSRDRATAERLEYLDDVYRLYRCRSIMNCTEVCPKHLSPSHAIERIRAKLTRQSL</sequence>
<evidence type="ECO:0000256" key="8">
    <source>
        <dbReference type="ARBA" id="ARBA00022485"/>
    </source>
</evidence>